<dbReference type="InterPro" id="IPR000847">
    <property type="entry name" value="LysR_HTH_N"/>
</dbReference>
<dbReference type="OrthoDB" id="8437302at2"/>
<dbReference type="Pfam" id="PF03466">
    <property type="entry name" value="LysR_substrate"/>
    <property type="match status" value="1"/>
</dbReference>
<dbReference type="Gene3D" id="1.10.10.10">
    <property type="entry name" value="Winged helix-like DNA-binding domain superfamily/Winged helix DNA-binding domain"/>
    <property type="match status" value="1"/>
</dbReference>
<organism evidence="6 7">
    <name type="scientific">Pigmentiphaga kullae</name>
    <dbReference type="NCBI Taxonomy" id="151784"/>
    <lineage>
        <taxon>Bacteria</taxon>
        <taxon>Pseudomonadati</taxon>
        <taxon>Pseudomonadota</taxon>
        <taxon>Betaproteobacteria</taxon>
        <taxon>Burkholderiales</taxon>
        <taxon>Alcaligenaceae</taxon>
        <taxon>Pigmentiphaga</taxon>
    </lineage>
</organism>
<comment type="caution">
    <text evidence="6">The sequence shown here is derived from an EMBL/GenBank/DDBJ whole genome shotgun (WGS) entry which is preliminary data.</text>
</comment>
<dbReference type="InterPro" id="IPR050950">
    <property type="entry name" value="HTH-type_LysR_regulators"/>
</dbReference>
<evidence type="ECO:0000313" key="6">
    <source>
        <dbReference type="EMBL" id="RZS81458.1"/>
    </source>
</evidence>
<dbReference type="Gene3D" id="3.40.190.290">
    <property type="match status" value="1"/>
</dbReference>
<evidence type="ECO:0000256" key="4">
    <source>
        <dbReference type="ARBA" id="ARBA00023163"/>
    </source>
</evidence>
<evidence type="ECO:0000256" key="2">
    <source>
        <dbReference type="ARBA" id="ARBA00023015"/>
    </source>
</evidence>
<dbReference type="GO" id="GO:0005829">
    <property type="term" value="C:cytosol"/>
    <property type="evidence" value="ECO:0007669"/>
    <property type="project" value="TreeGrafter"/>
</dbReference>
<evidence type="ECO:0000256" key="3">
    <source>
        <dbReference type="ARBA" id="ARBA00023125"/>
    </source>
</evidence>
<dbReference type="AlphaFoldDB" id="A0A4Q7NEB2"/>
<accession>A0A4Q7NEB2</accession>
<dbReference type="EMBL" id="SGXC01000002">
    <property type="protein sequence ID" value="RZS81458.1"/>
    <property type="molecule type" value="Genomic_DNA"/>
</dbReference>
<keyword evidence="4" id="KW-0804">Transcription</keyword>
<reference evidence="6 7" key="1">
    <citation type="submission" date="2019-02" db="EMBL/GenBank/DDBJ databases">
        <title>Genomic Encyclopedia of Type Strains, Phase IV (KMG-IV): sequencing the most valuable type-strain genomes for metagenomic binning, comparative biology and taxonomic classification.</title>
        <authorList>
            <person name="Goeker M."/>
        </authorList>
    </citation>
    <scope>NUCLEOTIDE SEQUENCE [LARGE SCALE GENOMIC DNA]</scope>
    <source>
        <strain evidence="6 7">K24</strain>
    </source>
</reference>
<dbReference type="PANTHER" id="PTHR30419">
    <property type="entry name" value="HTH-TYPE TRANSCRIPTIONAL REGULATOR YBHD"/>
    <property type="match status" value="1"/>
</dbReference>
<dbReference type="PRINTS" id="PR00039">
    <property type="entry name" value="HTHLYSR"/>
</dbReference>
<dbReference type="Pfam" id="PF00126">
    <property type="entry name" value="HTH_1"/>
    <property type="match status" value="1"/>
</dbReference>
<dbReference type="Proteomes" id="UP000292445">
    <property type="component" value="Unassembled WGS sequence"/>
</dbReference>
<feature type="domain" description="HTH lysR-type" evidence="5">
    <location>
        <begin position="1"/>
        <end position="60"/>
    </location>
</feature>
<name>A0A4Q7NEB2_9BURK</name>
<keyword evidence="7" id="KW-1185">Reference proteome</keyword>
<evidence type="ECO:0000259" key="5">
    <source>
        <dbReference type="PROSITE" id="PS50931"/>
    </source>
</evidence>
<dbReference type="PANTHER" id="PTHR30419:SF8">
    <property type="entry name" value="NITROGEN ASSIMILATION TRANSCRIPTIONAL ACTIVATOR-RELATED"/>
    <property type="match status" value="1"/>
</dbReference>
<dbReference type="GO" id="GO:0003677">
    <property type="term" value="F:DNA binding"/>
    <property type="evidence" value="ECO:0007669"/>
    <property type="project" value="UniProtKB-KW"/>
</dbReference>
<dbReference type="SUPFAM" id="SSF46785">
    <property type="entry name" value="Winged helix' DNA-binding domain"/>
    <property type="match status" value="1"/>
</dbReference>
<dbReference type="RefSeq" id="WP_130359279.1">
    <property type="nucleotide sequence ID" value="NZ_SGXC01000002.1"/>
</dbReference>
<dbReference type="InterPro" id="IPR036388">
    <property type="entry name" value="WH-like_DNA-bd_sf"/>
</dbReference>
<dbReference type="FunFam" id="1.10.10.10:FF:000001">
    <property type="entry name" value="LysR family transcriptional regulator"/>
    <property type="match status" value="1"/>
</dbReference>
<dbReference type="SUPFAM" id="SSF53850">
    <property type="entry name" value="Periplasmic binding protein-like II"/>
    <property type="match status" value="1"/>
</dbReference>
<protein>
    <submittedName>
        <fullName evidence="6">DNA-binding transcriptional LysR family regulator</fullName>
    </submittedName>
</protein>
<evidence type="ECO:0000256" key="1">
    <source>
        <dbReference type="ARBA" id="ARBA00009437"/>
    </source>
</evidence>
<proteinExistence type="inferred from homology"/>
<comment type="similarity">
    <text evidence="1">Belongs to the LysR transcriptional regulatory family.</text>
</comment>
<gene>
    <name evidence="6" type="ORF">EV675_4081</name>
</gene>
<dbReference type="InterPro" id="IPR005119">
    <property type="entry name" value="LysR_subst-bd"/>
</dbReference>
<keyword evidence="3 6" id="KW-0238">DNA-binding</keyword>
<dbReference type="InterPro" id="IPR036390">
    <property type="entry name" value="WH_DNA-bd_sf"/>
</dbReference>
<keyword evidence="2" id="KW-0805">Transcription regulation</keyword>
<evidence type="ECO:0000313" key="7">
    <source>
        <dbReference type="Proteomes" id="UP000292445"/>
    </source>
</evidence>
<sequence length="301" mass="32975">MTIHIRPLDAFLAVAQYGTLGRAAQKLNITQPALSRTIRKLEEQIGMPLFERYLTGMKLTAAGETLLPRAALIQKEAEAATEEIDELRGLARGTIRVGAIASAVGQILPQAIAQVLEQWPKLQVHIVEGIADVLVDALVNREVDLTVGASMPASPDICAIPDCHWEDASYIVAAPSHPLRANSVITLADTLDYKWVLSPEGTAPYEDLSKEFAKAGLPMPGVIVNTRSNITNKSLISHGGFLGWLAEPLYEPERQAGWIDRLPVAGVVKRRQLQVYRRSHGLLPQPAVKLLDVLRRLTSRR</sequence>
<dbReference type="GO" id="GO:0003700">
    <property type="term" value="F:DNA-binding transcription factor activity"/>
    <property type="evidence" value="ECO:0007669"/>
    <property type="project" value="InterPro"/>
</dbReference>
<dbReference type="PROSITE" id="PS50931">
    <property type="entry name" value="HTH_LYSR"/>
    <property type="match status" value="1"/>
</dbReference>